<dbReference type="SUPFAM" id="SSF102405">
    <property type="entry name" value="MCP/YpsA-like"/>
    <property type="match status" value="1"/>
</dbReference>
<dbReference type="EMBL" id="NRRE01000027">
    <property type="protein sequence ID" value="MBK1698424.1"/>
    <property type="molecule type" value="Genomic_DNA"/>
</dbReference>
<dbReference type="NCBIfam" id="TIGR00730">
    <property type="entry name" value="Rossman fold protein, TIGR00730 family"/>
    <property type="match status" value="1"/>
</dbReference>
<reference evidence="4" key="2">
    <citation type="journal article" date="2020" name="Microorganisms">
        <title>Osmotic Adaptation and Compatible Solute Biosynthesis of Phototrophic Bacteria as Revealed from Genome Analyses.</title>
        <authorList>
            <person name="Imhoff J.F."/>
            <person name="Rahn T."/>
            <person name="Kunzel S."/>
            <person name="Keller A."/>
            <person name="Neulinger S.C."/>
        </authorList>
    </citation>
    <scope>NUCLEOTIDE SEQUENCE</scope>
    <source>
        <strain evidence="4">DSM 9154</strain>
    </source>
</reference>
<comment type="catalytic activity">
    <reaction evidence="1">
        <text>AMP + H2O = D-ribose 5-phosphate + adenine</text>
        <dbReference type="Rhea" id="RHEA:20129"/>
        <dbReference type="ChEBI" id="CHEBI:15377"/>
        <dbReference type="ChEBI" id="CHEBI:16708"/>
        <dbReference type="ChEBI" id="CHEBI:78346"/>
        <dbReference type="ChEBI" id="CHEBI:456215"/>
        <dbReference type="EC" id="3.2.2.4"/>
    </reaction>
</comment>
<dbReference type="Pfam" id="PF03641">
    <property type="entry name" value="Lysine_decarbox"/>
    <property type="match status" value="1"/>
</dbReference>
<dbReference type="Proteomes" id="UP000778970">
    <property type="component" value="Unassembled WGS sequence"/>
</dbReference>
<keyword evidence="3" id="KW-0203">Cytokinin biosynthesis</keyword>
<reference evidence="4" key="1">
    <citation type="submission" date="2017-08" db="EMBL/GenBank/DDBJ databases">
        <authorList>
            <person name="Imhoff J.F."/>
            <person name="Rahn T."/>
            <person name="Kuenzel S."/>
            <person name="Neulinger S.C."/>
        </authorList>
    </citation>
    <scope>NUCLEOTIDE SEQUENCE</scope>
    <source>
        <strain evidence="4">DSM 9154</strain>
    </source>
</reference>
<evidence type="ECO:0000313" key="5">
    <source>
        <dbReference type="Proteomes" id="UP000778970"/>
    </source>
</evidence>
<evidence type="ECO:0000256" key="2">
    <source>
        <dbReference type="ARBA" id="ARBA00006763"/>
    </source>
</evidence>
<evidence type="ECO:0000256" key="3">
    <source>
        <dbReference type="RuleBase" id="RU363015"/>
    </source>
</evidence>
<accession>A0A934QKM3</accession>
<organism evidence="4 5">
    <name type="scientific">Rhodovibrio salinarum</name>
    <dbReference type="NCBI Taxonomy" id="1087"/>
    <lineage>
        <taxon>Bacteria</taxon>
        <taxon>Pseudomonadati</taxon>
        <taxon>Pseudomonadota</taxon>
        <taxon>Alphaproteobacteria</taxon>
        <taxon>Rhodospirillales</taxon>
        <taxon>Rhodovibrionaceae</taxon>
        <taxon>Rhodovibrio</taxon>
    </lineage>
</organism>
<gene>
    <name evidence="4" type="ORF">CKO21_14340</name>
</gene>
<protein>
    <recommendedName>
        <fullName evidence="3">Cytokinin riboside 5'-monophosphate phosphoribohydrolase</fullName>
        <ecNumber evidence="3">3.2.2.n1</ecNumber>
    </recommendedName>
</protein>
<keyword evidence="3" id="KW-0378">Hydrolase</keyword>
<dbReference type="PANTHER" id="PTHR31223:SF70">
    <property type="entry name" value="LOG FAMILY PROTEIN YJL055W"/>
    <property type="match status" value="1"/>
</dbReference>
<comment type="caution">
    <text evidence="4">The sequence shown here is derived from an EMBL/GenBank/DDBJ whole genome shotgun (WGS) entry which is preliminary data.</text>
</comment>
<evidence type="ECO:0000256" key="1">
    <source>
        <dbReference type="ARBA" id="ARBA00000274"/>
    </source>
</evidence>
<dbReference type="InterPro" id="IPR005269">
    <property type="entry name" value="LOG"/>
</dbReference>
<keyword evidence="5" id="KW-1185">Reference proteome</keyword>
<comment type="similarity">
    <text evidence="2 3">Belongs to the LOG family.</text>
</comment>
<dbReference type="InterPro" id="IPR031100">
    <property type="entry name" value="LOG_fam"/>
</dbReference>
<proteinExistence type="inferred from homology"/>
<name>A0A934QKM3_9PROT</name>
<dbReference type="PANTHER" id="PTHR31223">
    <property type="entry name" value="LOG FAMILY PROTEIN YJL055W"/>
    <property type="match status" value="1"/>
</dbReference>
<sequence length="194" mass="21035">MAKLDTLCVYCGSSPGAAQAYTTIAQELGRRCAERGVGVVYGGGTVGLMGQVAEAAVEAGGAVTGIIPHHLMSREVGEQADSELVVVDNMHQRKQAMFERSDAFCSLPGGIGTLDETIEILTWKQLGLHDKPVVLIDHDGFWQPLFDLFAHQQAMGFLRPNHVELFEVVPDIDGLFAAIANHPEPTRPDRPDWT</sequence>
<dbReference type="GO" id="GO:0005829">
    <property type="term" value="C:cytosol"/>
    <property type="evidence" value="ECO:0007669"/>
    <property type="project" value="TreeGrafter"/>
</dbReference>
<dbReference type="RefSeq" id="WP_027288421.1">
    <property type="nucleotide sequence ID" value="NZ_NRRE01000027.1"/>
</dbReference>
<dbReference type="GO" id="GO:0008714">
    <property type="term" value="F:AMP nucleosidase activity"/>
    <property type="evidence" value="ECO:0007669"/>
    <property type="project" value="UniProtKB-EC"/>
</dbReference>
<evidence type="ECO:0000313" key="4">
    <source>
        <dbReference type="EMBL" id="MBK1698424.1"/>
    </source>
</evidence>
<dbReference type="AlphaFoldDB" id="A0A934QKM3"/>
<dbReference type="EC" id="3.2.2.n1" evidence="3"/>
<dbReference type="Gene3D" id="3.40.50.450">
    <property type="match status" value="1"/>
</dbReference>
<dbReference type="GO" id="GO:0009691">
    <property type="term" value="P:cytokinin biosynthetic process"/>
    <property type="evidence" value="ECO:0007669"/>
    <property type="project" value="UniProtKB-UniRule"/>
</dbReference>